<organism evidence="1 2">
    <name type="scientific">Falsibacillus albus</name>
    <dbReference type="NCBI Taxonomy" id="2478915"/>
    <lineage>
        <taxon>Bacteria</taxon>
        <taxon>Bacillati</taxon>
        <taxon>Bacillota</taxon>
        <taxon>Bacilli</taxon>
        <taxon>Bacillales</taxon>
        <taxon>Bacillaceae</taxon>
        <taxon>Falsibacillus</taxon>
    </lineage>
</organism>
<evidence type="ECO:0008006" key="3">
    <source>
        <dbReference type="Google" id="ProtNLM"/>
    </source>
</evidence>
<dbReference type="Proteomes" id="UP000276770">
    <property type="component" value="Unassembled WGS sequence"/>
</dbReference>
<proteinExistence type="predicted"/>
<gene>
    <name evidence="1" type="ORF">D9X91_01295</name>
</gene>
<name>A0A3L7KBK8_9BACI</name>
<sequence>MAFGLFSKKQKISNLVLTDEYIRYADVKASEPLTVEGIGERRLPEGIISEGKIIDRQTLEMIMEECVEEWGIKNRQIRFTVPSTYIILKNIFISEDIHDDEIKSHLFLEIGTSIHLPFENPLFDIVVLGSSEGKKEVLLIAAPEDIILSYRELLEGVGLKPFIADISPLSLYRILYYQDKAEAKEHEMILKFSAKMLTVSIFHEHRPIFLRPIHMNSEDNLRSTLDEGNEAPIDFLLEDTVKEIEKVMNFYRYSLHKGEQSVTKMILTGDHPHLHAIQDHLTNRLNLNIVLDQPAFEGEGGLVPITFHTAIGLGLKEVL</sequence>
<reference evidence="1 2" key="1">
    <citation type="submission" date="2018-10" db="EMBL/GenBank/DDBJ databases">
        <title>Falsibacillus sp. genome draft.</title>
        <authorList>
            <person name="Shi S."/>
        </authorList>
    </citation>
    <scope>NUCLEOTIDE SEQUENCE [LARGE SCALE GENOMIC DNA]</scope>
    <source>
        <strain evidence="1 2">GY 10110</strain>
    </source>
</reference>
<comment type="caution">
    <text evidence="1">The sequence shown here is derived from an EMBL/GenBank/DDBJ whole genome shotgun (WGS) entry which is preliminary data.</text>
</comment>
<dbReference type="Pfam" id="PF11104">
    <property type="entry name" value="PilM_2"/>
    <property type="match status" value="1"/>
</dbReference>
<dbReference type="InterPro" id="IPR005883">
    <property type="entry name" value="PilM"/>
</dbReference>
<evidence type="ECO:0000313" key="2">
    <source>
        <dbReference type="Proteomes" id="UP000276770"/>
    </source>
</evidence>
<dbReference type="Gene3D" id="3.30.420.40">
    <property type="match status" value="1"/>
</dbReference>
<dbReference type="RefSeq" id="WP_121678742.1">
    <property type="nucleotide sequence ID" value="NZ_RCVZ01000001.1"/>
</dbReference>
<accession>A0A3L7KBK8</accession>
<keyword evidence="2" id="KW-1185">Reference proteome</keyword>
<protein>
    <recommendedName>
        <fullName evidence="3">Pilus assembly protein PilM</fullName>
    </recommendedName>
</protein>
<dbReference type="AlphaFoldDB" id="A0A3L7KBK8"/>
<dbReference type="EMBL" id="RCVZ01000001">
    <property type="protein sequence ID" value="RLQ98052.1"/>
    <property type="molecule type" value="Genomic_DNA"/>
</dbReference>
<dbReference type="OrthoDB" id="2690797at2"/>
<evidence type="ECO:0000313" key="1">
    <source>
        <dbReference type="EMBL" id="RLQ98052.1"/>
    </source>
</evidence>